<dbReference type="EMBL" id="NLFK01000002">
    <property type="protein sequence ID" value="OZN25575.1"/>
    <property type="molecule type" value="Genomic_DNA"/>
</dbReference>
<comment type="caution">
    <text evidence="1">The sequence shown here is derived from an EMBL/GenBank/DDBJ whole genome shotgun (WGS) entry which is preliminary data.</text>
</comment>
<proteinExistence type="predicted"/>
<evidence type="ECO:0000313" key="2">
    <source>
        <dbReference type="Proteomes" id="UP000215738"/>
    </source>
</evidence>
<protein>
    <submittedName>
        <fullName evidence="1">Uncharacterized protein</fullName>
    </submittedName>
</protein>
<name>A0ABX4FP17_9PAST</name>
<sequence>MPTDESVFFRLLLLKCDLYHKIVAISRILGIFPIFPTPFSQGDFSRIDYHKLIFFELRKIEENDV</sequence>
<reference evidence="1 2" key="1">
    <citation type="submission" date="2017-07" db="EMBL/GenBank/DDBJ databases">
        <title>Virulence factors identified in Actinobacillus seminis.</title>
        <authorList>
            <person name="Negrete-Abascal E."/>
            <person name="Vaca-Pacheco S."/>
            <person name="Montes-Garcia F."/>
            <person name="Leyto-Gil A.M."/>
            <person name="Fragoso-Garcia E."/>
            <person name="Carvente-Garcia R."/>
            <person name="Perez-Agueros S."/>
            <person name="Castelan-Sanchez H.G."/>
            <person name="Garcia-Molina A."/>
            <person name="Villamar T.E."/>
            <person name="Vazquez-Cruz C."/>
        </authorList>
    </citation>
    <scope>NUCLEOTIDE SEQUENCE [LARGE SCALE GENOMIC DNA]</scope>
    <source>
        <strain evidence="1 2">ATCC 15768</strain>
    </source>
</reference>
<keyword evidence="2" id="KW-1185">Reference proteome</keyword>
<accession>A0ABX4FP17</accession>
<organism evidence="1 2">
    <name type="scientific">Actinobacillus seminis</name>
    <dbReference type="NCBI Taxonomy" id="722"/>
    <lineage>
        <taxon>Bacteria</taxon>
        <taxon>Pseudomonadati</taxon>
        <taxon>Pseudomonadota</taxon>
        <taxon>Gammaproteobacteria</taxon>
        <taxon>Pasteurellales</taxon>
        <taxon>Pasteurellaceae</taxon>
        <taxon>Actinobacillus</taxon>
    </lineage>
</organism>
<dbReference type="Proteomes" id="UP000215738">
    <property type="component" value="Unassembled WGS sequence"/>
</dbReference>
<gene>
    <name evidence="1" type="ORF">CFY87_02980</name>
</gene>
<evidence type="ECO:0000313" key="1">
    <source>
        <dbReference type="EMBL" id="OZN25575.1"/>
    </source>
</evidence>